<proteinExistence type="predicted"/>
<dbReference type="AlphaFoldDB" id="A0A0M8KAA9"/>
<gene>
    <name evidence="1" type="ORF">ARMA_1939</name>
</gene>
<organism evidence="1 2">
    <name type="scientific">Ardenticatena maritima</name>
    <dbReference type="NCBI Taxonomy" id="872965"/>
    <lineage>
        <taxon>Bacteria</taxon>
        <taxon>Bacillati</taxon>
        <taxon>Chloroflexota</taxon>
        <taxon>Ardenticatenia</taxon>
        <taxon>Ardenticatenales</taxon>
        <taxon>Ardenticatenaceae</taxon>
        <taxon>Ardenticatena</taxon>
    </lineage>
</organism>
<dbReference type="InParanoid" id="A0A0M8KAA9"/>
<dbReference type="EMBL" id="BBZA01000160">
    <property type="protein sequence ID" value="GAP63516.1"/>
    <property type="molecule type" value="Genomic_DNA"/>
</dbReference>
<protein>
    <submittedName>
        <fullName evidence="1">Uncharacterized protein</fullName>
    </submittedName>
</protein>
<reference evidence="2" key="1">
    <citation type="submission" date="2015-08" db="EMBL/GenBank/DDBJ databases">
        <title>Draft Genome Sequence of a Heterotrophic Facultative Anaerobic Bacterium Ardenticatena maritima Strain 110S.</title>
        <authorList>
            <person name="Kawaichi S."/>
            <person name="Yoshida T."/>
            <person name="Sako Y."/>
            <person name="Nakamura R."/>
        </authorList>
    </citation>
    <scope>NUCLEOTIDE SEQUENCE [LARGE SCALE GENOMIC DNA]</scope>
    <source>
        <strain evidence="2">110S</strain>
    </source>
</reference>
<evidence type="ECO:0000313" key="2">
    <source>
        <dbReference type="Proteomes" id="UP000037784"/>
    </source>
</evidence>
<sequence>MHAGVAEKDVLSWSSNSSDQALVHSFFLVLLSGQPRKALSPNVEQLWLWTLHASTSHSWNTHYSRAFPPPSSFPARD</sequence>
<evidence type="ECO:0000313" key="1">
    <source>
        <dbReference type="EMBL" id="GAP63516.1"/>
    </source>
</evidence>
<accession>A0A0M8KAA9</accession>
<dbReference type="Proteomes" id="UP000037784">
    <property type="component" value="Unassembled WGS sequence"/>
</dbReference>
<keyword evidence="2" id="KW-1185">Reference proteome</keyword>
<comment type="caution">
    <text evidence="1">The sequence shown here is derived from an EMBL/GenBank/DDBJ whole genome shotgun (WGS) entry which is preliminary data.</text>
</comment>
<name>A0A0M8KAA9_9CHLR</name>